<dbReference type="RefSeq" id="WP_054455915.1">
    <property type="nucleotide sequence ID" value="NZ_LHPH01000030.1"/>
</dbReference>
<dbReference type="Proteomes" id="UP000037848">
    <property type="component" value="Unassembled WGS sequence"/>
</dbReference>
<name>A0A0N0LUZ9_9GAMM</name>
<accession>A0A0N0LUZ9</accession>
<dbReference type="OrthoDB" id="6315577at2"/>
<keyword evidence="1" id="KW-0812">Transmembrane</keyword>
<gene>
    <name evidence="2" type="ORF">ADS77_19590</name>
</gene>
<organism evidence="2 3">
    <name type="scientific">Pseudoalteromonas porphyrae</name>
    <dbReference type="NCBI Taxonomy" id="187330"/>
    <lineage>
        <taxon>Bacteria</taxon>
        <taxon>Pseudomonadati</taxon>
        <taxon>Pseudomonadota</taxon>
        <taxon>Gammaproteobacteria</taxon>
        <taxon>Alteromonadales</taxon>
        <taxon>Pseudoalteromonadaceae</taxon>
        <taxon>Pseudoalteromonas</taxon>
    </lineage>
</organism>
<feature type="transmembrane region" description="Helical" evidence="1">
    <location>
        <begin position="24"/>
        <end position="54"/>
    </location>
</feature>
<keyword evidence="1" id="KW-0472">Membrane</keyword>
<keyword evidence="3" id="KW-1185">Reference proteome</keyword>
<evidence type="ECO:0000313" key="3">
    <source>
        <dbReference type="Proteomes" id="UP000037848"/>
    </source>
</evidence>
<dbReference type="STRING" id="187330.AMS58_00545"/>
<dbReference type="AlphaFoldDB" id="A0A0N0LUZ9"/>
<dbReference type="PATRIC" id="fig|187330.3.peg.2570"/>
<reference evidence="2 3" key="1">
    <citation type="submission" date="2015-08" db="EMBL/GenBank/DDBJ databases">
        <title>Draft Genome Sequence of Pseudoalteromonas porphyrae UCD-SED14.</title>
        <authorList>
            <person name="Coil D.A."/>
            <person name="Jospin G."/>
            <person name="Lee R.D."/>
            <person name="Eisen J.A."/>
        </authorList>
    </citation>
    <scope>NUCLEOTIDE SEQUENCE [LARGE SCALE GENOMIC DNA]</scope>
    <source>
        <strain evidence="2 3">UCD-SED14</strain>
    </source>
</reference>
<sequence>MTDMVIEKPTTIIKVATEKLTPQLIIGILIVIAGFVLIPNIIGLGFMLIIFYFVNSSIEVVRIYPKYSEIKLAIIRPRWLILDASVESAEVDGKNLLLKINEEDKQLTRKIPLNALSAADSESVIKYYQSQAKHNTKK</sequence>
<protein>
    <submittedName>
        <fullName evidence="2">Uncharacterized protein</fullName>
    </submittedName>
</protein>
<proteinExistence type="predicted"/>
<evidence type="ECO:0000313" key="2">
    <source>
        <dbReference type="EMBL" id="KPH56969.1"/>
    </source>
</evidence>
<keyword evidence="1" id="KW-1133">Transmembrane helix</keyword>
<dbReference type="EMBL" id="LHPH01000030">
    <property type="protein sequence ID" value="KPH56969.1"/>
    <property type="molecule type" value="Genomic_DNA"/>
</dbReference>
<comment type="caution">
    <text evidence="2">The sequence shown here is derived from an EMBL/GenBank/DDBJ whole genome shotgun (WGS) entry which is preliminary data.</text>
</comment>
<evidence type="ECO:0000256" key="1">
    <source>
        <dbReference type="SAM" id="Phobius"/>
    </source>
</evidence>